<dbReference type="InterPro" id="IPR051533">
    <property type="entry name" value="WaaL-like"/>
</dbReference>
<protein>
    <submittedName>
        <fullName evidence="7">O-antigen ligase family protein</fullName>
    </submittedName>
</protein>
<feature type="domain" description="O-antigen ligase-related" evidence="6">
    <location>
        <begin position="218"/>
        <end position="366"/>
    </location>
</feature>
<evidence type="ECO:0000313" key="8">
    <source>
        <dbReference type="Proteomes" id="UP000680839"/>
    </source>
</evidence>
<proteinExistence type="predicted"/>
<evidence type="ECO:0000256" key="2">
    <source>
        <dbReference type="ARBA" id="ARBA00022692"/>
    </source>
</evidence>
<feature type="transmembrane region" description="Helical" evidence="5">
    <location>
        <begin position="259"/>
        <end position="282"/>
    </location>
</feature>
<feature type="transmembrane region" description="Helical" evidence="5">
    <location>
        <begin position="393"/>
        <end position="412"/>
    </location>
</feature>
<comment type="subcellular location">
    <subcellularLocation>
        <location evidence="1">Membrane</location>
        <topology evidence="1">Multi-pass membrane protein</topology>
    </subcellularLocation>
</comment>
<evidence type="ECO:0000256" key="4">
    <source>
        <dbReference type="ARBA" id="ARBA00023136"/>
    </source>
</evidence>
<dbReference type="InterPro" id="IPR007016">
    <property type="entry name" value="O-antigen_ligase-rel_domated"/>
</dbReference>
<evidence type="ECO:0000259" key="6">
    <source>
        <dbReference type="Pfam" id="PF04932"/>
    </source>
</evidence>
<feature type="transmembrane region" description="Helical" evidence="5">
    <location>
        <begin position="61"/>
        <end position="78"/>
    </location>
</feature>
<feature type="transmembrane region" description="Helical" evidence="5">
    <location>
        <begin position="235"/>
        <end position="252"/>
    </location>
</feature>
<feature type="transmembrane region" description="Helical" evidence="5">
    <location>
        <begin position="212"/>
        <end position="229"/>
    </location>
</feature>
<feature type="transmembrane region" description="Helical" evidence="5">
    <location>
        <begin position="189"/>
        <end position="207"/>
    </location>
</feature>
<evidence type="ECO:0000313" key="7">
    <source>
        <dbReference type="EMBL" id="QWG14358.1"/>
    </source>
</evidence>
<dbReference type="GO" id="GO:0016874">
    <property type="term" value="F:ligase activity"/>
    <property type="evidence" value="ECO:0007669"/>
    <property type="project" value="UniProtKB-KW"/>
</dbReference>
<dbReference type="RefSeq" id="WP_215622987.1">
    <property type="nucleotide sequence ID" value="NZ_CP076134.1"/>
</dbReference>
<dbReference type="Proteomes" id="UP000680839">
    <property type="component" value="Chromosome"/>
</dbReference>
<dbReference type="PANTHER" id="PTHR37422:SF21">
    <property type="entry name" value="EXOQ-LIKE PROTEIN"/>
    <property type="match status" value="1"/>
</dbReference>
<reference evidence="7" key="1">
    <citation type="submission" date="2021-06" db="EMBL/GenBank/DDBJ databases">
        <title>Bradyrhizobium sp. S2-20-1 Genome sequencing.</title>
        <authorList>
            <person name="Jin L."/>
        </authorList>
    </citation>
    <scope>NUCLEOTIDE SEQUENCE</scope>
    <source>
        <strain evidence="7">S2-20-1</strain>
    </source>
</reference>
<feature type="transmembrane region" description="Helical" evidence="5">
    <location>
        <begin position="355"/>
        <end position="373"/>
    </location>
</feature>
<sequence length="438" mass="47881">MNRLSALWIESPIGLYVGRIEIAHILRFALFIAIFLLPWISLQPFANLGDATIGDAAAGRGLTYASFGFLAVLSLVLVTRRHAEALRSFVSTPYILFGCWICINLVMSRDPGASTQRFVLTACVFVVAATVLLLPATTRELNRWLGAAVLSFLAVCYLGVMVAPGFSIHQATDVAEYHLAGDWRGVFDHKNTASAIMAMLVFVGFYLMRSGAVLVGPLITALAVVFLLFSRGKSATALVILVLVLAEGVAAARTFRARVVLCYAPLIVLNLLSIGTVVSPTLSAISRSLPLDTSFTGRDEVWKFAFASIAQRPIFGYGYFAFWGSDFVRDADPGESIHEWVVIASHSHNGYLDSALALGIPGLLFLMAILIVAPLRDYHLAEARGQGTPLGKMFLRIWLFGIYLASLESFFLDRADPVWFTFLVSVIGLHYVSRFRTT</sequence>
<name>A0A975NFU9_9BRAD</name>
<keyword evidence="7" id="KW-0436">Ligase</keyword>
<dbReference type="AlphaFoldDB" id="A0A975NFU9"/>
<keyword evidence="3 5" id="KW-1133">Transmembrane helix</keyword>
<evidence type="ECO:0000256" key="3">
    <source>
        <dbReference type="ARBA" id="ARBA00022989"/>
    </source>
</evidence>
<dbReference type="PANTHER" id="PTHR37422">
    <property type="entry name" value="TEICHURONIC ACID BIOSYNTHESIS PROTEIN TUAE"/>
    <property type="match status" value="1"/>
</dbReference>
<accession>A0A975NFU9</accession>
<evidence type="ECO:0000256" key="5">
    <source>
        <dbReference type="SAM" id="Phobius"/>
    </source>
</evidence>
<feature type="transmembrane region" description="Helical" evidence="5">
    <location>
        <begin position="144"/>
        <end position="169"/>
    </location>
</feature>
<keyword evidence="4 5" id="KW-0472">Membrane</keyword>
<dbReference type="Pfam" id="PF04932">
    <property type="entry name" value="Wzy_C"/>
    <property type="match status" value="1"/>
</dbReference>
<feature type="transmembrane region" description="Helical" evidence="5">
    <location>
        <begin position="21"/>
        <end position="41"/>
    </location>
</feature>
<gene>
    <name evidence="7" type="ORF">KMZ29_06690</name>
</gene>
<feature type="transmembrane region" description="Helical" evidence="5">
    <location>
        <begin position="85"/>
        <end position="106"/>
    </location>
</feature>
<dbReference type="GO" id="GO:0016020">
    <property type="term" value="C:membrane"/>
    <property type="evidence" value="ECO:0007669"/>
    <property type="project" value="UniProtKB-SubCell"/>
</dbReference>
<organism evidence="7 8">
    <name type="scientific">Bradyrhizobium sediminis</name>
    <dbReference type="NCBI Taxonomy" id="2840469"/>
    <lineage>
        <taxon>Bacteria</taxon>
        <taxon>Pseudomonadati</taxon>
        <taxon>Pseudomonadota</taxon>
        <taxon>Alphaproteobacteria</taxon>
        <taxon>Hyphomicrobiales</taxon>
        <taxon>Nitrobacteraceae</taxon>
        <taxon>Bradyrhizobium</taxon>
    </lineage>
</organism>
<keyword evidence="2 5" id="KW-0812">Transmembrane</keyword>
<evidence type="ECO:0000256" key="1">
    <source>
        <dbReference type="ARBA" id="ARBA00004141"/>
    </source>
</evidence>
<feature type="transmembrane region" description="Helical" evidence="5">
    <location>
        <begin position="418"/>
        <end position="435"/>
    </location>
</feature>
<feature type="transmembrane region" description="Helical" evidence="5">
    <location>
        <begin position="118"/>
        <end position="137"/>
    </location>
</feature>
<dbReference type="EMBL" id="CP076134">
    <property type="protein sequence ID" value="QWG14358.1"/>
    <property type="molecule type" value="Genomic_DNA"/>
</dbReference>